<keyword evidence="2" id="KW-1185">Reference proteome</keyword>
<gene>
    <name evidence="1" type="ORF">EYF80_010902</name>
</gene>
<evidence type="ECO:0000313" key="1">
    <source>
        <dbReference type="EMBL" id="TNN78732.1"/>
    </source>
</evidence>
<reference evidence="1 2" key="1">
    <citation type="submission" date="2019-03" db="EMBL/GenBank/DDBJ databases">
        <title>First draft genome of Liparis tanakae, snailfish: a comprehensive survey of snailfish specific genes.</title>
        <authorList>
            <person name="Kim W."/>
            <person name="Song I."/>
            <person name="Jeong J.-H."/>
            <person name="Kim D."/>
            <person name="Kim S."/>
            <person name="Ryu S."/>
            <person name="Song J.Y."/>
            <person name="Lee S.K."/>
        </authorList>
    </citation>
    <scope>NUCLEOTIDE SEQUENCE [LARGE SCALE GENOMIC DNA]</scope>
    <source>
        <tissue evidence="1">Muscle</tissue>
    </source>
</reference>
<name>A0A4Z2IND3_9TELE</name>
<organism evidence="1 2">
    <name type="scientific">Liparis tanakae</name>
    <name type="common">Tanaka's snailfish</name>
    <dbReference type="NCBI Taxonomy" id="230148"/>
    <lineage>
        <taxon>Eukaryota</taxon>
        <taxon>Metazoa</taxon>
        <taxon>Chordata</taxon>
        <taxon>Craniata</taxon>
        <taxon>Vertebrata</taxon>
        <taxon>Euteleostomi</taxon>
        <taxon>Actinopterygii</taxon>
        <taxon>Neopterygii</taxon>
        <taxon>Teleostei</taxon>
        <taxon>Neoteleostei</taxon>
        <taxon>Acanthomorphata</taxon>
        <taxon>Eupercaria</taxon>
        <taxon>Perciformes</taxon>
        <taxon>Cottioidei</taxon>
        <taxon>Cottales</taxon>
        <taxon>Liparidae</taxon>
        <taxon>Liparis</taxon>
    </lineage>
</organism>
<sequence length="90" mass="9867">MVIILSRPLSREPNTLPPLFFVPLSSVTAMSNDLDLGGANRSLSALHNHGRHECAPVFTYHVFVVRRSIRLTSDPLGCAACDPRAIIDEL</sequence>
<accession>A0A4Z2IND3</accession>
<evidence type="ECO:0000313" key="2">
    <source>
        <dbReference type="Proteomes" id="UP000314294"/>
    </source>
</evidence>
<dbReference type="EMBL" id="SRLO01000070">
    <property type="protein sequence ID" value="TNN78732.1"/>
    <property type="molecule type" value="Genomic_DNA"/>
</dbReference>
<proteinExistence type="predicted"/>
<dbReference type="AlphaFoldDB" id="A0A4Z2IND3"/>
<protein>
    <submittedName>
        <fullName evidence="1">Uncharacterized protein</fullName>
    </submittedName>
</protein>
<comment type="caution">
    <text evidence="1">The sequence shown here is derived from an EMBL/GenBank/DDBJ whole genome shotgun (WGS) entry which is preliminary data.</text>
</comment>
<dbReference type="Proteomes" id="UP000314294">
    <property type="component" value="Unassembled WGS sequence"/>
</dbReference>